<proteinExistence type="predicted"/>
<dbReference type="OrthoDB" id="1440774at2"/>
<dbReference type="STRING" id="238.BBD35_10410"/>
<name>A0A1V3U3H8_ELIME</name>
<dbReference type="Proteomes" id="UP000188947">
    <property type="component" value="Unassembled WGS sequence"/>
</dbReference>
<evidence type="ECO:0000313" key="1">
    <source>
        <dbReference type="EMBL" id="OOH97466.1"/>
    </source>
</evidence>
<comment type="caution">
    <text evidence="1">The sequence shown here is derived from an EMBL/GenBank/DDBJ whole genome shotgun (WGS) entry which is preliminary data.</text>
</comment>
<dbReference type="Pfam" id="PF09697">
    <property type="entry name" value="Porph_ging"/>
    <property type="match status" value="1"/>
</dbReference>
<gene>
    <name evidence="1" type="ORF">BMF97_03895</name>
</gene>
<keyword evidence="2" id="KW-1185">Reference proteome</keyword>
<evidence type="ECO:0000313" key="2">
    <source>
        <dbReference type="Proteomes" id="UP000188947"/>
    </source>
</evidence>
<dbReference type="RefSeq" id="WP_019050889.1">
    <property type="nucleotide sequence ID" value="NZ_CP050128.1"/>
</dbReference>
<dbReference type="GeneID" id="48543051"/>
<sequence>MGLKKNMSGKIRIGINKNTIIFLLFPFLLFSQANRFIYQYTFKMDSLNKSKVDKELMFLDLNKEKSEFYSYKKFAQDSVWDASKSMRGSGKTIDFTSYSSKVDFSVSKDYKQNKTILYDVIGSDTYAMSDFSSLSWKIKPETSVILDFKVQLAETSMGGRKWQAWFCPEIPIQDGPYRFKGLPGLILKVEDTHKDHSFVLVGTKSIPEDKIYSPFVNKKTYTISHKSLKDAWKDYVKNPVKSLQLSQSSSSNVKISMSITDENGKTYSGSELIRQLEKEAQERIKRTNNFIEPDLFR</sequence>
<accession>A0A1V3U3H8</accession>
<dbReference type="InterPro" id="IPR005901">
    <property type="entry name" value="GLPGLI"/>
</dbReference>
<organism evidence="1 2">
    <name type="scientific">Elizabethkingia meningoseptica</name>
    <name type="common">Chryseobacterium meningosepticum</name>
    <dbReference type="NCBI Taxonomy" id="238"/>
    <lineage>
        <taxon>Bacteria</taxon>
        <taxon>Pseudomonadati</taxon>
        <taxon>Bacteroidota</taxon>
        <taxon>Flavobacteriia</taxon>
        <taxon>Flavobacteriales</taxon>
        <taxon>Weeksellaceae</taxon>
        <taxon>Elizabethkingia</taxon>
    </lineage>
</organism>
<dbReference type="eggNOG" id="ENOG5031YMS">
    <property type="taxonomic scope" value="Bacteria"/>
</dbReference>
<dbReference type="AlphaFoldDB" id="A0A1V3U3H8"/>
<dbReference type="KEGG" id="emg:BBD33_07970"/>
<reference evidence="1 2" key="1">
    <citation type="submission" date="2016-11" db="EMBL/GenBank/DDBJ databases">
        <title>Genome sequence and comparative genomic analysis of clinical strain Elizabethkingia meningoseptica 61421 PRCM.</title>
        <authorList>
            <person name="Wang M."/>
            <person name="Hu S."/>
            <person name="Cao L."/>
            <person name="Jiang T."/>
            <person name="Zhou Y."/>
            <person name="Ming D."/>
        </authorList>
    </citation>
    <scope>NUCLEOTIDE SEQUENCE [LARGE SCALE GENOMIC DNA]</scope>
    <source>
        <strain evidence="1 2">61421 PRCM</strain>
    </source>
</reference>
<dbReference type="NCBIfam" id="TIGR01200">
    <property type="entry name" value="GLPGLI"/>
    <property type="match status" value="1"/>
</dbReference>
<dbReference type="EMBL" id="MPOG01000004">
    <property type="protein sequence ID" value="OOH97466.1"/>
    <property type="molecule type" value="Genomic_DNA"/>
</dbReference>
<protein>
    <submittedName>
        <fullName evidence="1">GLPGLI family protein</fullName>
    </submittedName>
</protein>